<sequence length="64" mass="7047">MKLSLGNIHISSIGNSSAVFFGETNTLKQFQSDTILEEVVGSISGKDNILNQGYWVKTVTRKDE</sequence>
<accession>A0ABS1THY5</accession>
<name>A0ABS1THY5_9BACI</name>
<evidence type="ECO:0000313" key="2">
    <source>
        <dbReference type="Proteomes" id="UP000623967"/>
    </source>
</evidence>
<keyword evidence="2" id="KW-1185">Reference proteome</keyword>
<dbReference type="EMBL" id="JAESWB010000014">
    <property type="protein sequence ID" value="MBL4950931.1"/>
    <property type="molecule type" value="Genomic_DNA"/>
</dbReference>
<proteinExistence type="predicted"/>
<protein>
    <submittedName>
        <fullName evidence="1">Uncharacterized protein</fullName>
    </submittedName>
</protein>
<evidence type="ECO:0000313" key="1">
    <source>
        <dbReference type="EMBL" id="MBL4950931.1"/>
    </source>
</evidence>
<comment type="caution">
    <text evidence="1">The sequence shown here is derived from an EMBL/GenBank/DDBJ whole genome shotgun (WGS) entry which is preliminary data.</text>
</comment>
<organism evidence="1 2">
    <name type="scientific">Neobacillus paridis</name>
    <dbReference type="NCBI Taxonomy" id="2803862"/>
    <lineage>
        <taxon>Bacteria</taxon>
        <taxon>Bacillati</taxon>
        <taxon>Bacillota</taxon>
        <taxon>Bacilli</taxon>
        <taxon>Bacillales</taxon>
        <taxon>Bacillaceae</taxon>
        <taxon>Neobacillus</taxon>
    </lineage>
</organism>
<dbReference type="RefSeq" id="WP_202651781.1">
    <property type="nucleotide sequence ID" value="NZ_JAESWB010000014.1"/>
</dbReference>
<dbReference type="Proteomes" id="UP000623967">
    <property type="component" value="Unassembled WGS sequence"/>
</dbReference>
<reference evidence="1 2" key="1">
    <citation type="submission" date="2021-01" db="EMBL/GenBank/DDBJ databases">
        <title>Genome public.</title>
        <authorList>
            <person name="Liu C."/>
            <person name="Sun Q."/>
        </authorList>
    </citation>
    <scope>NUCLEOTIDE SEQUENCE [LARGE SCALE GENOMIC DNA]</scope>
    <source>
        <strain evidence="1 2">YIM B02564</strain>
    </source>
</reference>
<gene>
    <name evidence="1" type="ORF">JK635_01575</name>
</gene>